<dbReference type="AlphaFoldDB" id="A0AAW1RUS1"/>
<dbReference type="GO" id="GO:0001732">
    <property type="term" value="P:formation of cytoplasmic translation initiation complex"/>
    <property type="evidence" value="ECO:0007669"/>
    <property type="project" value="UniProtKB-UniRule"/>
</dbReference>
<evidence type="ECO:0000256" key="5">
    <source>
        <dbReference type="HAMAP-Rule" id="MF_03006"/>
    </source>
</evidence>
<evidence type="ECO:0000313" key="9">
    <source>
        <dbReference type="EMBL" id="KAK9837870.1"/>
    </source>
</evidence>
<evidence type="ECO:0000256" key="2">
    <source>
        <dbReference type="ARBA" id="ARBA00022540"/>
    </source>
</evidence>
<dbReference type="GO" id="GO:0005852">
    <property type="term" value="C:eukaryotic translation initiation factor 3 complex"/>
    <property type="evidence" value="ECO:0007669"/>
    <property type="project" value="UniProtKB-UniRule"/>
</dbReference>
<organism evidence="9 10">
    <name type="scientific">Apatococcus lobatus</name>
    <dbReference type="NCBI Taxonomy" id="904363"/>
    <lineage>
        <taxon>Eukaryota</taxon>
        <taxon>Viridiplantae</taxon>
        <taxon>Chlorophyta</taxon>
        <taxon>core chlorophytes</taxon>
        <taxon>Trebouxiophyceae</taxon>
        <taxon>Chlorellales</taxon>
        <taxon>Chlorellaceae</taxon>
        <taxon>Apatococcus</taxon>
    </lineage>
</organism>
<feature type="compositionally biased region" description="Basic and acidic residues" evidence="7">
    <location>
        <begin position="100"/>
        <end position="113"/>
    </location>
</feature>
<keyword evidence="1 5" id="KW-0963">Cytoplasm</keyword>
<accession>A0AAW1RUS1</accession>
<feature type="compositionally biased region" description="Basic and acidic residues" evidence="7">
    <location>
        <begin position="196"/>
        <end position="205"/>
    </location>
</feature>
<dbReference type="SUPFAM" id="SSF54928">
    <property type="entry name" value="RNA-binding domain, RBD"/>
    <property type="match status" value="1"/>
</dbReference>
<evidence type="ECO:0000259" key="8">
    <source>
        <dbReference type="PROSITE" id="PS50102"/>
    </source>
</evidence>
<comment type="caution">
    <text evidence="9">The sequence shown here is derived from an EMBL/GenBank/DDBJ whole genome shotgun (WGS) entry which is preliminary data.</text>
</comment>
<dbReference type="GO" id="GO:0003723">
    <property type="term" value="F:RNA binding"/>
    <property type="evidence" value="ECO:0007669"/>
    <property type="project" value="UniProtKB-UniRule"/>
</dbReference>
<keyword evidence="2 5" id="KW-0396">Initiation factor</keyword>
<dbReference type="Gene3D" id="3.30.70.330">
    <property type="match status" value="1"/>
</dbReference>
<dbReference type="GO" id="GO:0033290">
    <property type="term" value="C:eukaryotic 48S preinitiation complex"/>
    <property type="evidence" value="ECO:0007669"/>
    <property type="project" value="UniProtKB-UniRule"/>
</dbReference>
<dbReference type="GO" id="GO:0003743">
    <property type="term" value="F:translation initiation factor activity"/>
    <property type="evidence" value="ECO:0007669"/>
    <property type="project" value="UniProtKB-UniRule"/>
</dbReference>
<evidence type="ECO:0000313" key="10">
    <source>
        <dbReference type="Proteomes" id="UP001438707"/>
    </source>
</evidence>
<dbReference type="PIRSF" id="PIRSF037949">
    <property type="entry name" value="Transl_init_eIF-3_RNA-bind"/>
    <property type="match status" value="1"/>
</dbReference>
<protein>
    <recommendedName>
        <fullName evidence="5">Eukaryotic translation initiation factor 3 subunit G</fullName>
        <shortName evidence="5">eIF3g</shortName>
    </recommendedName>
    <alternativeName>
        <fullName evidence="5">Eukaryotic translation initiation factor 3 RNA-binding subunit</fullName>
        <shortName evidence="5">eIF-3 RNA-binding subunit</shortName>
    </alternativeName>
    <alternativeName>
        <fullName evidence="5">Eukaryotic translation initiation factor 3 subunit 4</fullName>
    </alternativeName>
</protein>
<dbReference type="InterPro" id="IPR034240">
    <property type="entry name" value="eIF3G_RRM"/>
</dbReference>
<evidence type="ECO:0000256" key="7">
    <source>
        <dbReference type="SAM" id="MobiDB-lite"/>
    </source>
</evidence>
<keyword evidence="10" id="KW-1185">Reference proteome</keyword>
<comment type="subcellular location">
    <subcellularLocation>
        <location evidence="5">Cytoplasm</location>
    </subcellularLocation>
</comment>
<evidence type="ECO:0000256" key="1">
    <source>
        <dbReference type="ARBA" id="ARBA00022490"/>
    </source>
</evidence>
<dbReference type="GO" id="GO:0016282">
    <property type="term" value="C:eukaryotic 43S preinitiation complex"/>
    <property type="evidence" value="ECO:0007669"/>
    <property type="project" value="UniProtKB-UniRule"/>
</dbReference>
<keyword evidence="3 6" id="KW-0694">RNA-binding</keyword>
<comment type="function">
    <text evidence="5">RNA-binding component of the eukaryotic translation initiation factor 3 (eIF-3) complex, which is involved in protein synthesis of a specialized repertoire of mRNAs and, together with other initiation factors, stimulates binding of mRNA and methionyl-tRNAi to the 40S ribosome. The eIF-3 complex specifically targets and initiates translation of a subset of mRNAs involved in cell proliferation. This subunit can bind 18S rRNA.</text>
</comment>
<feature type="region of interest" description="Disordered" evidence="7">
    <location>
        <begin position="1"/>
        <end position="24"/>
    </location>
</feature>
<gene>
    <name evidence="9" type="ORF">WJX74_006889</name>
</gene>
<dbReference type="PROSITE" id="PS50102">
    <property type="entry name" value="RRM"/>
    <property type="match status" value="1"/>
</dbReference>
<dbReference type="PANTHER" id="PTHR10352">
    <property type="entry name" value="EUKARYOTIC TRANSLATION INITIATION FACTOR 3 SUBUNIT G"/>
    <property type="match status" value="1"/>
</dbReference>
<dbReference type="InterPro" id="IPR000504">
    <property type="entry name" value="RRM_dom"/>
</dbReference>
<dbReference type="Pfam" id="PF00076">
    <property type="entry name" value="RRM_1"/>
    <property type="match status" value="1"/>
</dbReference>
<feature type="domain" description="RRM" evidence="8">
    <location>
        <begin position="204"/>
        <end position="282"/>
    </location>
</feature>
<comment type="similarity">
    <text evidence="5">Belongs to the eIF-3 subunit G family.</text>
</comment>
<feature type="region of interest" description="Disordered" evidence="7">
    <location>
        <begin position="100"/>
        <end position="123"/>
    </location>
</feature>
<dbReference type="Pfam" id="PF12353">
    <property type="entry name" value="eIF3g"/>
    <property type="match status" value="1"/>
</dbReference>
<name>A0AAW1RUS1_9CHLO</name>
<evidence type="ECO:0000256" key="3">
    <source>
        <dbReference type="ARBA" id="ARBA00022884"/>
    </source>
</evidence>
<dbReference type="InterPro" id="IPR024675">
    <property type="entry name" value="eIF3g_N"/>
</dbReference>
<dbReference type="Proteomes" id="UP001438707">
    <property type="component" value="Unassembled WGS sequence"/>
</dbReference>
<keyword evidence="4 5" id="KW-0648">Protein biosynthesis</keyword>
<dbReference type="CDD" id="cd12408">
    <property type="entry name" value="RRM_eIF3G_like"/>
    <property type="match status" value="1"/>
</dbReference>
<reference evidence="9 10" key="1">
    <citation type="journal article" date="2024" name="Nat. Commun.">
        <title>Phylogenomics reveals the evolutionary origins of lichenization in chlorophyte algae.</title>
        <authorList>
            <person name="Puginier C."/>
            <person name="Libourel C."/>
            <person name="Otte J."/>
            <person name="Skaloud P."/>
            <person name="Haon M."/>
            <person name="Grisel S."/>
            <person name="Petersen M."/>
            <person name="Berrin J.G."/>
            <person name="Delaux P.M."/>
            <person name="Dal Grande F."/>
            <person name="Keller J."/>
        </authorList>
    </citation>
    <scope>NUCLEOTIDE SEQUENCE [LARGE SCALE GENOMIC DNA]</scope>
    <source>
        <strain evidence="9 10">SAG 2145</strain>
    </source>
</reference>
<evidence type="ECO:0000256" key="4">
    <source>
        <dbReference type="ARBA" id="ARBA00022917"/>
    </source>
</evidence>
<evidence type="ECO:0000256" key="6">
    <source>
        <dbReference type="PROSITE-ProRule" id="PRU00176"/>
    </source>
</evidence>
<dbReference type="HAMAP" id="MF_03006">
    <property type="entry name" value="eIF3g"/>
    <property type="match status" value="1"/>
</dbReference>
<dbReference type="InterPro" id="IPR035979">
    <property type="entry name" value="RBD_domain_sf"/>
</dbReference>
<dbReference type="EMBL" id="JALJOS010000006">
    <property type="protein sequence ID" value="KAK9837870.1"/>
    <property type="molecule type" value="Genomic_DNA"/>
</dbReference>
<sequence length="286" mass="32364">MAGKMRWGDTLDDDDFLPPTTVTGPDAKGIKTMVEYKKNDKGDLVKTTTKMRVSRVERKQYNVVKERRQWKRFGEAVKESADDNYTVQAVEEIPFERIQKQKQTQAEKKEAADLKQALAGTDKQAIVGSLKDMLYKKRMERQLAAARGQLQVERPPEEDGPDGAPGSSLPAPGQGKPGGWVPPSLRNRQAGGDTGDSMRRREENSVRVTNLSEDTREDDLRDLFSPFGNISRIYIAYDRETGENRGFAFVNFVFREDASRAISNLDGYGYDNLILRVEWAQPRAER</sequence>
<feature type="region of interest" description="Disordered" evidence="7">
    <location>
        <begin position="147"/>
        <end position="213"/>
    </location>
</feature>
<comment type="subunit">
    <text evidence="5">Component of the eukaryotic translation initiation factor 3 (eIF-3) complex.</text>
</comment>
<dbReference type="SMART" id="SM00360">
    <property type="entry name" value="RRM"/>
    <property type="match status" value="1"/>
</dbReference>
<dbReference type="InterPro" id="IPR017334">
    <property type="entry name" value="eIF3_g"/>
</dbReference>
<dbReference type="InterPro" id="IPR012677">
    <property type="entry name" value="Nucleotide-bd_a/b_plait_sf"/>
</dbReference>
<proteinExistence type="inferred from homology"/>